<dbReference type="InterPro" id="IPR007349">
    <property type="entry name" value="DUF418"/>
</dbReference>
<reference evidence="4" key="1">
    <citation type="journal article" date="2019" name="Int. J. Syst. Evol. Microbiol.">
        <title>The Global Catalogue of Microorganisms (GCM) 10K type strain sequencing project: providing services to taxonomists for standard genome sequencing and annotation.</title>
        <authorList>
            <consortium name="The Broad Institute Genomics Platform"/>
            <consortium name="The Broad Institute Genome Sequencing Center for Infectious Disease"/>
            <person name="Wu L."/>
            <person name="Ma J."/>
        </authorList>
    </citation>
    <scope>NUCLEOTIDE SEQUENCE [LARGE SCALE GENOMIC DNA]</scope>
    <source>
        <strain evidence="4">CGMCC 1.12449</strain>
    </source>
</reference>
<comment type="caution">
    <text evidence="3">The sequence shown here is derived from an EMBL/GenBank/DDBJ whole genome shotgun (WGS) entry which is preliminary data.</text>
</comment>
<feature type="transmembrane region" description="Helical" evidence="1">
    <location>
        <begin position="54"/>
        <end position="77"/>
    </location>
</feature>
<dbReference type="EMBL" id="JBHUEL010000003">
    <property type="protein sequence ID" value="MFD1766015.1"/>
    <property type="molecule type" value="Genomic_DNA"/>
</dbReference>
<dbReference type="PANTHER" id="PTHR30590">
    <property type="entry name" value="INNER MEMBRANE PROTEIN"/>
    <property type="match status" value="1"/>
</dbReference>
<dbReference type="PANTHER" id="PTHR30590:SF2">
    <property type="entry name" value="INNER MEMBRANE PROTEIN"/>
    <property type="match status" value="1"/>
</dbReference>
<dbReference type="Pfam" id="PF04235">
    <property type="entry name" value="DUF418"/>
    <property type="match status" value="1"/>
</dbReference>
<name>A0ABW4MCF1_9SPHN</name>
<feature type="transmembrane region" description="Helical" evidence="1">
    <location>
        <begin position="145"/>
        <end position="171"/>
    </location>
</feature>
<evidence type="ECO:0000313" key="3">
    <source>
        <dbReference type="EMBL" id="MFD1766015.1"/>
    </source>
</evidence>
<evidence type="ECO:0000256" key="1">
    <source>
        <dbReference type="SAM" id="Phobius"/>
    </source>
</evidence>
<feature type="transmembrane region" description="Helical" evidence="1">
    <location>
        <begin position="337"/>
        <end position="359"/>
    </location>
</feature>
<dbReference type="RefSeq" id="WP_381511607.1">
    <property type="nucleotide sequence ID" value="NZ_JBHUEL010000003.1"/>
</dbReference>
<keyword evidence="1" id="KW-0812">Transmembrane</keyword>
<feature type="transmembrane region" description="Helical" evidence="1">
    <location>
        <begin position="365"/>
        <end position="381"/>
    </location>
</feature>
<evidence type="ECO:0000259" key="2">
    <source>
        <dbReference type="Pfam" id="PF04235"/>
    </source>
</evidence>
<keyword evidence="4" id="KW-1185">Reference proteome</keyword>
<keyword evidence="1" id="KW-0472">Membrane</keyword>
<protein>
    <submittedName>
        <fullName evidence="3">DUF418 domain-containing protein</fullName>
    </submittedName>
</protein>
<gene>
    <name evidence="3" type="ORF">ACFSAG_04060</name>
</gene>
<feature type="transmembrane region" description="Helical" evidence="1">
    <location>
        <begin position="299"/>
        <end position="317"/>
    </location>
</feature>
<keyword evidence="1" id="KW-1133">Transmembrane helix</keyword>
<sequence>MPNQTLADRHITLDALRGFAVMGILAMNIIAFSMPEWAYVTPAAYGGETLADKITWFLGVIFVDGKMRGLFSLLFGASMMLIIDRADAKGERAGRVHYTRMFWLAIFGLSHYFFLWFGDILFLYAAIGSVAFLFHKWAPERLIKWALIIFIVGLLFWAMQFVGLQVLQFFATQPGADPALVKQYQEVINNPDFAFNTSEELALHRGSYSAIVAAKLAEWHEPFAFILQGFYETLPLMMLGMALQKNGFLLGNWDAAAYRSWINRLLLPGLLLSALIAVWVMASGFDVITALAAFMTWTAIPRMMLTIAYAALLILGIRKLAGSALLERVTAAGRAAFTNYLGTSIVMTTIFYGYGLGLYGHVSRLGLWVFVLAAWTVMLLWSKPWLERFHYGPLEWLWRSLAGGSLQPFKK</sequence>
<dbReference type="InterPro" id="IPR052529">
    <property type="entry name" value="Bact_Transport_Assoc"/>
</dbReference>
<evidence type="ECO:0000313" key="4">
    <source>
        <dbReference type="Proteomes" id="UP001597215"/>
    </source>
</evidence>
<proteinExistence type="predicted"/>
<dbReference type="Proteomes" id="UP001597215">
    <property type="component" value="Unassembled WGS sequence"/>
</dbReference>
<organism evidence="3 4">
    <name type="scientific">Sphingorhabdus buctiana</name>
    <dbReference type="NCBI Taxonomy" id="1508805"/>
    <lineage>
        <taxon>Bacteria</taxon>
        <taxon>Pseudomonadati</taxon>
        <taxon>Pseudomonadota</taxon>
        <taxon>Alphaproteobacteria</taxon>
        <taxon>Sphingomonadales</taxon>
        <taxon>Sphingomonadaceae</taxon>
        <taxon>Sphingorhabdus</taxon>
    </lineage>
</organism>
<accession>A0ABW4MCF1</accession>
<feature type="transmembrane region" description="Helical" evidence="1">
    <location>
        <begin position="265"/>
        <end position="293"/>
    </location>
</feature>
<feature type="transmembrane region" description="Helical" evidence="1">
    <location>
        <begin position="15"/>
        <end position="34"/>
    </location>
</feature>
<feature type="domain" description="DUF418" evidence="2">
    <location>
        <begin position="245"/>
        <end position="402"/>
    </location>
</feature>